<dbReference type="GO" id="GO:0016139">
    <property type="term" value="P:glycoside catabolic process"/>
    <property type="evidence" value="ECO:0007669"/>
    <property type="project" value="TreeGrafter"/>
</dbReference>
<keyword evidence="7" id="KW-1015">Disulfide bond</keyword>
<dbReference type="EC" id="3.2.1.-" evidence="7"/>
<dbReference type="SUPFAM" id="SSF51011">
    <property type="entry name" value="Glycosyl hydrolase domain"/>
    <property type="match status" value="1"/>
</dbReference>
<dbReference type="GO" id="GO:0005737">
    <property type="term" value="C:cytoplasm"/>
    <property type="evidence" value="ECO:0007669"/>
    <property type="project" value="TreeGrafter"/>
</dbReference>
<dbReference type="InterPro" id="IPR017853">
    <property type="entry name" value="GH"/>
</dbReference>
<evidence type="ECO:0000256" key="5">
    <source>
        <dbReference type="ARBA" id="ARBA00022801"/>
    </source>
</evidence>
<name>A0A914EFN4_9BILA</name>
<dbReference type="Proteomes" id="UP000887540">
    <property type="component" value="Unplaced"/>
</dbReference>
<dbReference type="InterPro" id="IPR041233">
    <property type="entry name" value="Melibiase_C"/>
</dbReference>
<sequence length="362" mass="40751">MYEVSTWDAKSPDIRSYGHIETDAQTFADWNVDYLKFDGCNIDLNLLPIGYAQMAQALNKTGRPIVYSCSWPAYLVNQPEKVNYTQIGQFCNLWRNFMPDVAADWSIIMKIIDYYTENQNKLIAANGPGHWHDPDMIVVGDPRLTPDQSRAQMTMWSIWSAPLIMSNDLRNIDPIYKDILLNKRVIAVDQDPLGIMGRLVKKSGSTSIYVKKMNPCDENHETCSYAVAILNRSKRDLVTETFTLAELGLIHHSGYNILELWNGKNMGTFKSEDTYSAKVPPTGVHFFKATPKIFEENAEKPCCPYSDGVAAVVAFVRMSQPTPLSFSYIFFASCLKDETGPKRRANAEPCLCLIGASGRANL</sequence>
<dbReference type="Pfam" id="PF17801">
    <property type="entry name" value="Melibiase_C"/>
    <property type="match status" value="1"/>
</dbReference>
<evidence type="ECO:0000313" key="9">
    <source>
        <dbReference type="Proteomes" id="UP000887540"/>
    </source>
</evidence>
<comment type="similarity">
    <text evidence="2 7">Belongs to the glycosyl hydrolase 27 family.</text>
</comment>
<dbReference type="PANTHER" id="PTHR11452:SF83">
    <property type="entry name" value="ALPHA-GALACTOSIDASE"/>
    <property type="match status" value="1"/>
</dbReference>
<evidence type="ECO:0000256" key="4">
    <source>
        <dbReference type="ARBA" id="ARBA00022729"/>
    </source>
</evidence>
<evidence type="ECO:0000313" key="10">
    <source>
        <dbReference type="WBParaSite" id="ACRNAN_scaffold7518.g21666.t1"/>
    </source>
</evidence>
<protein>
    <recommendedName>
        <fullName evidence="3 7">Alpha-galactosidase</fullName>
        <ecNumber evidence="7">3.2.1.-</ecNumber>
    </recommendedName>
</protein>
<dbReference type="InterPro" id="IPR013785">
    <property type="entry name" value="Aldolase_TIM"/>
</dbReference>
<dbReference type="SUPFAM" id="SSF51445">
    <property type="entry name" value="(Trans)glycosidases"/>
    <property type="match status" value="1"/>
</dbReference>
<dbReference type="InterPro" id="IPR013780">
    <property type="entry name" value="Glyco_hydro_b"/>
</dbReference>
<accession>A0A914EFN4</accession>
<dbReference type="PRINTS" id="PR00740">
    <property type="entry name" value="GLHYDRLASE27"/>
</dbReference>
<keyword evidence="4" id="KW-0732">Signal</keyword>
<keyword evidence="9" id="KW-1185">Reference proteome</keyword>
<evidence type="ECO:0000256" key="3">
    <source>
        <dbReference type="ARBA" id="ARBA00012755"/>
    </source>
</evidence>
<dbReference type="CDD" id="cd14792">
    <property type="entry name" value="GH27"/>
    <property type="match status" value="1"/>
</dbReference>
<evidence type="ECO:0000256" key="7">
    <source>
        <dbReference type="RuleBase" id="RU361168"/>
    </source>
</evidence>
<dbReference type="InterPro" id="IPR002241">
    <property type="entry name" value="Glyco_hydro_27"/>
</dbReference>
<dbReference type="Pfam" id="PF16499">
    <property type="entry name" value="Melibiase_2"/>
    <property type="match status" value="1"/>
</dbReference>
<organism evidence="9 10">
    <name type="scientific">Acrobeloides nanus</name>
    <dbReference type="NCBI Taxonomy" id="290746"/>
    <lineage>
        <taxon>Eukaryota</taxon>
        <taxon>Metazoa</taxon>
        <taxon>Ecdysozoa</taxon>
        <taxon>Nematoda</taxon>
        <taxon>Chromadorea</taxon>
        <taxon>Rhabditida</taxon>
        <taxon>Tylenchina</taxon>
        <taxon>Cephalobomorpha</taxon>
        <taxon>Cephaloboidea</taxon>
        <taxon>Cephalobidae</taxon>
        <taxon>Acrobeloides</taxon>
    </lineage>
</organism>
<proteinExistence type="inferred from homology"/>
<dbReference type="PANTHER" id="PTHR11452">
    <property type="entry name" value="ALPHA-GALACTOSIDASE/ALPHA-N-ACETYLGALACTOSAMINIDASE"/>
    <property type="match status" value="1"/>
</dbReference>
<dbReference type="WBParaSite" id="ACRNAN_scaffold7518.g21666.t1">
    <property type="protein sequence ID" value="ACRNAN_scaffold7518.g21666.t1"/>
    <property type="gene ID" value="ACRNAN_scaffold7518.g21666"/>
</dbReference>
<keyword evidence="5 7" id="KW-0378">Hydrolase</keyword>
<evidence type="ECO:0000256" key="1">
    <source>
        <dbReference type="ARBA" id="ARBA00001255"/>
    </source>
</evidence>
<dbReference type="AlphaFoldDB" id="A0A914EFN4"/>
<comment type="subunit">
    <text evidence="7">Homodimer.</text>
</comment>
<reference evidence="10" key="1">
    <citation type="submission" date="2022-11" db="UniProtKB">
        <authorList>
            <consortium name="WormBaseParasite"/>
        </authorList>
    </citation>
    <scope>IDENTIFICATION</scope>
</reference>
<dbReference type="Gene3D" id="3.20.20.70">
    <property type="entry name" value="Aldolase class I"/>
    <property type="match status" value="1"/>
</dbReference>
<feature type="domain" description="Alpha galactosidase C-terminal" evidence="8">
    <location>
        <begin position="224"/>
        <end position="288"/>
    </location>
</feature>
<comment type="catalytic activity">
    <reaction evidence="1">
        <text>Hydrolysis of terminal, non-reducing alpha-D-galactose residues in alpha-D-galactosides, including galactose oligosaccharides, galactomannans and galactolipids.</text>
        <dbReference type="EC" id="3.2.1.22"/>
    </reaction>
</comment>
<evidence type="ECO:0000259" key="8">
    <source>
        <dbReference type="Pfam" id="PF17801"/>
    </source>
</evidence>
<evidence type="ECO:0000256" key="6">
    <source>
        <dbReference type="ARBA" id="ARBA00023295"/>
    </source>
</evidence>
<dbReference type="GO" id="GO:0004557">
    <property type="term" value="F:alpha-galactosidase activity"/>
    <property type="evidence" value="ECO:0007669"/>
    <property type="project" value="UniProtKB-EC"/>
</dbReference>
<dbReference type="GO" id="GO:0009311">
    <property type="term" value="P:oligosaccharide metabolic process"/>
    <property type="evidence" value="ECO:0007669"/>
    <property type="project" value="TreeGrafter"/>
</dbReference>
<evidence type="ECO:0000256" key="2">
    <source>
        <dbReference type="ARBA" id="ARBA00009743"/>
    </source>
</evidence>
<dbReference type="Gene3D" id="2.60.40.1180">
    <property type="entry name" value="Golgi alpha-mannosidase II"/>
    <property type="match status" value="1"/>
</dbReference>
<keyword evidence="6 7" id="KW-0326">Glycosidase</keyword>